<keyword evidence="5" id="KW-0539">Nucleus</keyword>
<feature type="domain" description="NAC" evidence="6">
    <location>
        <begin position="1"/>
        <end position="141"/>
    </location>
</feature>
<dbReference type="Proteomes" id="UP000004994">
    <property type="component" value="Chromosome 2"/>
</dbReference>
<dbReference type="SUPFAM" id="SSF101941">
    <property type="entry name" value="NAC domain"/>
    <property type="match status" value="1"/>
</dbReference>
<evidence type="ECO:0000256" key="4">
    <source>
        <dbReference type="ARBA" id="ARBA00023163"/>
    </source>
</evidence>
<accession>A0A3Q7F082</accession>
<sequence>MKINLTDEQLMLSLLKFVTGVSVQIQFVDLYGNNKPSQIFDTATATEYHVFTRLKKKKTGNGKNFNRGIVGGGGSWKGIDNSKPVYDWKRSVIGSKKTFRFEENNHVWIMKEYRLCDKAQNALIESGRIQEEFVVCRITRSVNSSSSNFVPISSSQPQQTVKSFSPDLGQISAAANVIPNGNITQVSLVTEESKLRQGSVHQETPPDYDITTYYKQLDAYAVSVLETMVPYIPEPLQEDEVDSIPLFSEDFYIGYTDLWLKNWQ</sequence>
<dbReference type="GO" id="GO:0005634">
    <property type="term" value="C:nucleus"/>
    <property type="evidence" value="ECO:0007669"/>
    <property type="project" value="UniProtKB-SubCell"/>
</dbReference>
<dbReference type="InterPro" id="IPR003441">
    <property type="entry name" value="NAC-dom"/>
</dbReference>
<dbReference type="Pfam" id="PF02365">
    <property type="entry name" value="NAM"/>
    <property type="match status" value="1"/>
</dbReference>
<dbReference type="AlphaFoldDB" id="A0A3Q7F082"/>
<keyword evidence="4" id="KW-0804">Transcription</keyword>
<evidence type="ECO:0000256" key="3">
    <source>
        <dbReference type="ARBA" id="ARBA00023125"/>
    </source>
</evidence>
<evidence type="ECO:0000256" key="5">
    <source>
        <dbReference type="ARBA" id="ARBA00023242"/>
    </source>
</evidence>
<keyword evidence="2" id="KW-0805">Transcription regulation</keyword>
<evidence type="ECO:0000256" key="2">
    <source>
        <dbReference type="ARBA" id="ARBA00023015"/>
    </source>
</evidence>
<reference evidence="7" key="2">
    <citation type="submission" date="2019-01" db="UniProtKB">
        <authorList>
            <consortium name="EnsemblPlants"/>
        </authorList>
    </citation>
    <scope>IDENTIFICATION</scope>
    <source>
        <strain evidence="7">cv. Heinz 1706</strain>
    </source>
</reference>
<dbReference type="PaxDb" id="4081-Solyc02g061910.1.1"/>
<dbReference type="GO" id="GO:0006355">
    <property type="term" value="P:regulation of DNA-templated transcription"/>
    <property type="evidence" value="ECO:0007669"/>
    <property type="project" value="InterPro"/>
</dbReference>
<keyword evidence="8" id="KW-1185">Reference proteome</keyword>
<dbReference type="PANTHER" id="PTHR31989">
    <property type="entry name" value="NAC DOMAIN-CONTAINING PROTEIN 82-RELATED"/>
    <property type="match status" value="1"/>
</dbReference>
<dbReference type="Gramene" id="Solyc02g061910.1.1">
    <property type="protein sequence ID" value="Solyc02g061910.1.1.1"/>
    <property type="gene ID" value="Solyc02g061910.1"/>
</dbReference>
<keyword evidence="3" id="KW-0238">DNA-binding</keyword>
<dbReference type="InterPro" id="IPR036093">
    <property type="entry name" value="NAC_dom_sf"/>
</dbReference>
<evidence type="ECO:0000256" key="1">
    <source>
        <dbReference type="ARBA" id="ARBA00004123"/>
    </source>
</evidence>
<evidence type="ECO:0000313" key="7">
    <source>
        <dbReference type="EnsemblPlants" id="Solyc02g061910.1.1.1"/>
    </source>
</evidence>
<reference evidence="7" key="1">
    <citation type="journal article" date="2012" name="Nature">
        <title>The tomato genome sequence provides insights into fleshy fruit evolution.</title>
        <authorList>
            <consortium name="Tomato Genome Consortium"/>
        </authorList>
    </citation>
    <scope>NUCLEOTIDE SEQUENCE [LARGE SCALE GENOMIC DNA]</scope>
    <source>
        <strain evidence="7">cv. Heinz 1706</strain>
    </source>
</reference>
<name>A0A3Q7F082_SOLLC</name>
<dbReference type="InParanoid" id="A0A3Q7F082"/>
<evidence type="ECO:0000259" key="6">
    <source>
        <dbReference type="PROSITE" id="PS51005"/>
    </source>
</evidence>
<evidence type="ECO:0000313" key="8">
    <source>
        <dbReference type="Proteomes" id="UP000004994"/>
    </source>
</evidence>
<comment type="subcellular location">
    <subcellularLocation>
        <location evidence="1">Nucleus</location>
    </subcellularLocation>
</comment>
<protein>
    <recommendedName>
        <fullName evidence="6">NAC domain-containing protein</fullName>
    </recommendedName>
</protein>
<dbReference type="EnsemblPlants" id="Solyc02g061910.1.1">
    <property type="protein sequence ID" value="Solyc02g061910.1.1.1"/>
    <property type="gene ID" value="Solyc02g061910.1"/>
</dbReference>
<dbReference type="GO" id="GO:0003677">
    <property type="term" value="F:DNA binding"/>
    <property type="evidence" value="ECO:0007669"/>
    <property type="project" value="UniProtKB-KW"/>
</dbReference>
<dbReference type="Gene3D" id="2.170.150.80">
    <property type="entry name" value="NAC domain"/>
    <property type="match status" value="1"/>
</dbReference>
<dbReference type="SMR" id="A0A3Q7F082"/>
<organism evidence="7">
    <name type="scientific">Solanum lycopersicum</name>
    <name type="common">Tomato</name>
    <name type="synonym">Lycopersicon esculentum</name>
    <dbReference type="NCBI Taxonomy" id="4081"/>
    <lineage>
        <taxon>Eukaryota</taxon>
        <taxon>Viridiplantae</taxon>
        <taxon>Streptophyta</taxon>
        <taxon>Embryophyta</taxon>
        <taxon>Tracheophyta</taxon>
        <taxon>Spermatophyta</taxon>
        <taxon>Magnoliopsida</taxon>
        <taxon>eudicotyledons</taxon>
        <taxon>Gunneridae</taxon>
        <taxon>Pentapetalae</taxon>
        <taxon>asterids</taxon>
        <taxon>lamiids</taxon>
        <taxon>Solanales</taxon>
        <taxon>Solanaceae</taxon>
        <taxon>Solanoideae</taxon>
        <taxon>Solaneae</taxon>
        <taxon>Solanum</taxon>
        <taxon>Solanum subgen. Lycopersicon</taxon>
    </lineage>
</organism>
<proteinExistence type="predicted"/>
<dbReference type="STRING" id="4081.A0A3Q7F082"/>
<dbReference type="OMA" id="QEEFVVC"/>
<dbReference type="PROSITE" id="PS51005">
    <property type="entry name" value="NAC"/>
    <property type="match status" value="1"/>
</dbReference>